<evidence type="ECO:0000256" key="11">
    <source>
        <dbReference type="ARBA" id="ARBA00022827"/>
    </source>
</evidence>
<dbReference type="GO" id="GO:0005829">
    <property type="term" value="C:cytosol"/>
    <property type="evidence" value="ECO:0007669"/>
    <property type="project" value="TreeGrafter"/>
</dbReference>
<comment type="catalytic activity">
    <reaction evidence="19 20">
        <text>UDP-N-acetyl-alpha-D-muramate + NADP(+) = UDP-N-acetyl-3-O-(1-carboxyvinyl)-alpha-D-glucosamine + NADPH + H(+)</text>
        <dbReference type="Rhea" id="RHEA:12248"/>
        <dbReference type="ChEBI" id="CHEBI:15378"/>
        <dbReference type="ChEBI" id="CHEBI:57783"/>
        <dbReference type="ChEBI" id="CHEBI:58349"/>
        <dbReference type="ChEBI" id="CHEBI:68483"/>
        <dbReference type="ChEBI" id="CHEBI:70757"/>
        <dbReference type="EC" id="1.3.1.98"/>
    </reaction>
</comment>
<evidence type="ECO:0000256" key="14">
    <source>
        <dbReference type="ARBA" id="ARBA00022984"/>
    </source>
</evidence>
<evidence type="ECO:0000256" key="12">
    <source>
        <dbReference type="ARBA" id="ARBA00022857"/>
    </source>
</evidence>
<keyword evidence="13 20" id="KW-0133">Cell shape</keyword>
<dbReference type="Gene3D" id="3.30.43.10">
    <property type="entry name" value="Uridine Diphospho-n-acetylenolpyruvylglucosamine Reductase, domain 2"/>
    <property type="match status" value="1"/>
</dbReference>
<dbReference type="InterPro" id="IPR036318">
    <property type="entry name" value="FAD-bd_PCMH-like_sf"/>
</dbReference>
<evidence type="ECO:0000256" key="15">
    <source>
        <dbReference type="ARBA" id="ARBA00023002"/>
    </source>
</evidence>
<dbReference type="InterPro" id="IPR006094">
    <property type="entry name" value="Oxid_FAD_bind_N"/>
</dbReference>
<dbReference type="Pfam" id="PF01565">
    <property type="entry name" value="FAD_binding_4"/>
    <property type="match status" value="1"/>
</dbReference>
<dbReference type="HAMAP" id="MF_00037">
    <property type="entry name" value="MurB"/>
    <property type="match status" value="1"/>
</dbReference>
<dbReference type="UniPathway" id="UPA00219"/>
<evidence type="ECO:0000256" key="6">
    <source>
        <dbReference type="ARBA" id="ARBA00012518"/>
    </source>
</evidence>
<evidence type="ECO:0000256" key="7">
    <source>
        <dbReference type="ARBA" id="ARBA00015188"/>
    </source>
</evidence>
<comment type="function">
    <text evidence="2 20">Cell wall formation.</text>
</comment>
<dbReference type="Pfam" id="PF02873">
    <property type="entry name" value="MurB_C"/>
    <property type="match status" value="1"/>
</dbReference>
<keyword evidence="8 20" id="KW-0963">Cytoplasm</keyword>
<keyword evidence="11 20" id="KW-0274">FAD</keyword>
<keyword evidence="15 20" id="KW-0560">Oxidoreductase</keyword>
<dbReference type="GO" id="GO:0008762">
    <property type="term" value="F:UDP-N-acetylmuramate dehydrogenase activity"/>
    <property type="evidence" value="ECO:0007669"/>
    <property type="project" value="UniProtKB-UniRule"/>
</dbReference>
<dbReference type="InterPro" id="IPR016169">
    <property type="entry name" value="FAD-bd_PCMH_sub2"/>
</dbReference>
<comment type="subcellular location">
    <subcellularLocation>
        <location evidence="3 20">Cytoplasm</location>
    </subcellularLocation>
</comment>
<dbReference type="PANTHER" id="PTHR21071">
    <property type="entry name" value="UDP-N-ACETYLENOLPYRUVOYLGLUCOSAMINE REDUCTASE"/>
    <property type="match status" value="1"/>
</dbReference>
<dbReference type="PROSITE" id="PS51387">
    <property type="entry name" value="FAD_PCMH"/>
    <property type="match status" value="1"/>
</dbReference>
<evidence type="ECO:0000256" key="4">
    <source>
        <dbReference type="ARBA" id="ARBA00004752"/>
    </source>
</evidence>
<dbReference type="InterPro" id="IPR036635">
    <property type="entry name" value="MurB_C_sf"/>
</dbReference>
<keyword evidence="23" id="KW-1185">Reference proteome</keyword>
<reference evidence="22 23" key="1">
    <citation type="submission" date="2017-08" db="EMBL/GenBank/DDBJ databases">
        <title>Complete genome of Colwellia sp. NB097-1, a psychrophile bacterium ioslated from Bering Sea.</title>
        <authorList>
            <person name="Chen X."/>
        </authorList>
    </citation>
    <scope>NUCLEOTIDE SEQUENCE [LARGE SCALE GENOMIC DNA]</scope>
    <source>
        <strain evidence="22 23">NB097-1</strain>
    </source>
</reference>
<dbReference type="EC" id="1.3.1.98" evidence="6 20"/>
<protein>
    <recommendedName>
        <fullName evidence="7 20">UDP-N-acetylenolpyruvoylglucosamine reductase</fullName>
        <ecNumber evidence="6 20">1.3.1.98</ecNumber>
    </recommendedName>
    <alternativeName>
        <fullName evidence="18 20">UDP-N-acetylmuramate dehydrogenase</fullName>
    </alternativeName>
</protein>
<gene>
    <name evidence="20" type="primary">murB</name>
    <name evidence="22" type="ORF">B5D82_09165</name>
</gene>
<dbReference type="AlphaFoldDB" id="A0A222G852"/>
<keyword evidence="10 20" id="KW-0285">Flavoprotein</keyword>
<sequence>MKIRTNFSLQAFNSFNLPVVTAEIFFPSTIKELAEISIEKASSSYILGDGTNTLFCQDKAPIIIKPNLMGIEVIENDDNFQVKVACAQNWHEFVLFCINSGIYGLENLALIPGSVGAAPVQNIGAYGIEVSDFIVGVTWFDFAQKKQVDFTNAECQFGYRDSIFKQALNGTGIITHVHFLLPKAWQAVDNYQGLNELVSPVTPQAIMAKVIQLRQAKLPEPKQLPNAGSFFKNPIVSKDVFNELNQQYSNMPFYLHDNGDVKLAAGWLIEQAGLKGFRRDGVGVHENQALVIINYESKQGENIVALSVHIQKKVKEKFNIQLVPEVRFIGEDGELSPTSAGGK</sequence>
<evidence type="ECO:0000256" key="2">
    <source>
        <dbReference type="ARBA" id="ARBA00003921"/>
    </source>
</evidence>
<feature type="active site" description="Proton donor" evidence="20">
    <location>
        <position position="229"/>
    </location>
</feature>
<keyword evidence="12 20" id="KW-0521">NADP</keyword>
<evidence type="ECO:0000256" key="9">
    <source>
        <dbReference type="ARBA" id="ARBA00022618"/>
    </source>
</evidence>
<dbReference type="EMBL" id="CP020465">
    <property type="protein sequence ID" value="ASP47912.1"/>
    <property type="molecule type" value="Genomic_DNA"/>
</dbReference>
<evidence type="ECO:0000256" key="18">
    <source>
        <dbReference type="ARBA" id="ARBA00031026"/>
    </source>
</evidence>
<dbReference type="GO" id="GO:0071555">
    <property type="term" value="P:cell wall organization"/>
    <property type="evidence" value="ECO:0007669"/>
    <property type="project" value="UniProtKB-KW"/>
</dbReference>
<dbReference type="OrthoDB" id="9804753at2"/>
<proteinExistence type="inferred from homology"/>
<organism evidence="22 23">
    <name type="scientific">Cognaticolwellia beringensis</name>
    <dbReference type="NCBI Taxonomy" id="1967665"/>
    <lineage>
        <taxon>Bacteria</taxon>
        <taxon>Pseudomonadati</taxon>
        <taxon>Pseudomonadota</taxon>
        <taxon>Gammaproteobacteria</taxon>
        <taxon>Alteromonadales</taxon>
        <taxon>Colwelliaceae</taxon>
        <taxon>Cognaticolwellia</taxon>
    </lineage>
</organism>
<dbReference type="InterPro" id="IPR011601">
    <property type="entry name" value="MurB_C"/>
</dbReference>
<evidence type="ECO:0000256" key="10">
    <source>
        <dbReference type="ARBA" id="ARBA00022630"/>
    </source>
</evidence>
<dbReference type="KEGG" id="cber:B5D82_09165"/>
<keyword evidence="14 20" id="KW-0573">Peptidoglycan synthesis</keyword>
<keyword evidence="9 20" id="KW-0132">Cell division</keyword>
<evidence type="ECO:0000256" key="8">
    <source>
        <dbReference type="ARBA" id="ARBA00022490"/>
    </source>
</evidence>
<comment type="cofactor">
    <cofactor evidence="1 20">
        <name>FAD</name>
        <dbReference type="ChEBI" id="CHEBI:57692"/>
    </cofactor>
</comment>
<evidence type="ECO:0000256" key="5">
    <source>
        <dbReference type="ARBA" id="ARBA00010485"/>
    </source>
</evidence>
<evidence type="ECO:0000313" key="22">
    <source>
        <dbReference type="EMBL" id="ASP47912.1"/>
    </source>
</evidence>
<dbReference type="Gene3D" id="3.90.78.10">
    <property type="entry name" value="UDP-N-acetylenolpyruvoylglucosamine reductase, C-terminal domain"/>
    <property type="match status" value="1"/>
</dbReference>
<dbReference type="GO" id="GO:0008360">
    <property type="term" value="P:regulation of cell shape"/>
    <property type="evidence" value="ECO:0007669"/>
    <property type="project" value="UniProtKB-KW"/>
</dbReference>
<dbReference type="GO" id="GO:0009252">
    <property type="term" value="P:peptidoglycan biosynthetic process"/>
    <property type="evidence" value="ECO:0007669"/>
    <property type="project" value="UniProtKB-UniRule"/>
</dbReference>
<feature type="domain" description="FAD-binding PCMH-type" evidence="21">
    <location>
        <begin position="17"/>
        <end position="184"/>
    </location>
</feature>
<dbReference type="InterPro" id="IPR016166">
    <property type="entry name" value="FAD-bd_PCMH"/>
</dbReference>
<dbReference type="SUPFAM" id="SSF56194">
    <property type="entry name" value="Uridine diphospho-N-Acetylenolpyruvylglucosamine reductase, MurB, C-terminal domain"/>
    <property type="match status" value="1"/>
</dbReference>
<comment type="similarity">
    <text evidence="5 20">Belongs to the MurB family.</text>
</comment>
<evidence type="ECO:0000313" key="23">
    <source>
        <dbReference type="Proteomes" id="UP000202259"/>
    </source>
</evidence>
<feature type="active site" evidence="20">
    <location>
        <position position="160"/>
    </location>
</feature>
<dbReference type="Gene3D" id="3.30.465.10">
    <property type="match status" value="1"/>
</dbReference>
<name>A0A222G852_9GAMM</name>
<evidence type="ECO:0000256" key="1">
    <source>
        <dbReference type="ARBA" id="ARBA00001974"/>
    </source>
</evidence>
<evidence type="ECO:0000256" key="19">
    <source>
        <dbReference type="ARBA" id="ARBA00048914"/>
    </source>
</evidence>
<dbReference type="GO" id="GO:0051301">
    <property type="term" value="P:cell division"/>
    <property type="evidence" value="ECO:0007669"/>
    <property type="project" value="UniProtKB-KW"/>
</dbReference>
<comment type="pathway">
    <text evidence="4 20">Cell wall biogenesis; peptidoglycan biosynthesis.</text>
</comment>
<feature type="active site" evidence="20">
    <location>
        <position position="325"/>
    </location>
</feature>
<dbReference type="SUPFAM" id="SSF56176">
    <property type="entry name" value="FAD-binding/transporter-associated domain-like"/>
    <property type="match status" value="1"/>
</dbReference>
<dbReference type="NCBIfam" id="NF000755">
    <property type="entry name" value="PRK00046.1"/>
    <property type="match status" value="1"/>
</dbReference>
<dbReference type="RefSeq" id="WP_081151007.1">
    <property type="nucleotide sequence ID" value="NZ_CP020465.1"/>
</dbReference>
<evidence type="ECO:0000256" key="3">
    <source>
        <dbReference type="ARBA" id="ARBA00004496"/>
    </source>
</evidence>
<evidence type="ECO:0000256" key="17">
    <source>
        <dbReference type="ARBA" id="ARBA00023316"/>
    </source>
</evidence>
<dbReference type="NCBIfam" id="TIGR00179">
    <property type="entry name" value="murB"/>
    <property type="match status" value="1"/>
</dbReference>
<keyword evidence="17 20" id="KW-0961">Cell wall biogenesis/degradation</keyword>
<evidence type="ECO:0000256" key="16">
    <source>
        <dbReference type="ARBA" id="ARBA00023306"/>
    </source>
</evidence>
<evidence type="ECO:0000256" key="20">
    <source>
        <dbReference type="HAMAP-Rule" id="MF_00037"/>
    </source>
</evidence>
<accession>A0A222G852</accession>
<dbReference type="Proteomes" id="UP000202259">
    <property type="component" value="Chromosome"/>
</dbReference>
<dbReference type="InterPro" id="IPR016167">
    <property type="entry name" value="FAD-bd_PCMH_sub1"/>
</dbReference>
<keyword evidence="16 20" id="KW-0131">Cell cycle</keyword>
<evidence type="ECO:0000256" key="13">
    <source>
        <dbReference type="ARBA" id="ARBA00022960"/>
    </source>
</evidence>
<evidence type="ECO:0000259" key="21">
    <source>
        <dbReference type="PROSITE" id="PS51387"/>
    </source>
</evidence>
<dbReference type="InterPro" id="IPR003170">
    <property type="entry name" value="MurB"/>
</dbReference>
<dbReference type="GO" id="GO:0071949">
    <property type="term" value="F:FAD binding"/>
    <property type="evidence" value="ECO:0007669"/>
    <property type="project" value="InterPro"/>
</dbReference>
<dbReference type="PANTHER" id="PTHR21071:SF4">
    <property type="entry name" value="UDP-N-ACETYLENOLPYRUVOYLGLUCOSAMINE REDUCTASE"/>
    <property type="match status" value="1"/>
</dbReference>